<gene>
    <name evidence="2" type="ORF">SAMN05216215_10758</name>
</gene>
<keyword evidence="3" id="KW-1185">Reference proteome</keyword>
<sequence>MSITLSDAPVTRGHVRPWGLQGMQTPPRVGIEIGEWRYDHEKQIAVDGQGERLRGPAMSARSYSVPDPSTEDTLPDFVPDATS</sequence>
<evidence type="ECO:0000313" key="2">
    <source>
        <dbReference type="EMBL" id="SDZ44990.1"/>
    </source>
</evidence>
<dbReference type="RefSeq" id="WP_093277514.1">
    <property type="nucleotide sequence ID" value="NZ_FNOK01000075.1"/>
</dbReference>
<dbReference type="Proteomes" id="UP000199529">
    <property type="component" value="Unassembled WGS sequence"/>
</dbReference>
<feature type="region of interest" description="Disordered" evidence="1">
    <location>
        <begin position="1"/>
        <end position="21"/>
    </location>
</feature>
<feature type="region of interest" description="Disordered" evidence="1">
    <location>
        <begin position="46"/>
        <end position="83"/>
    </location>
</feature>
<proteinExistence type="predicted"/>
<evidence type="ECO:0000256" key="1">
    <source>
        <dbReference type="SAM" id="MobiDB-lite"/>
    </source>
</evidence>
<dbReference type="STRING" id="418495.SAMN05216215_10758"/>
<protein>
    <submittedName>
        <fullName evidence="2">Uncharacterized protein</fullName>
    </submittedName>
</protein>
<dbReference type="OrthoDB" id="3694020at2"/>
<reference evidence="3" key="1">
    <citation type="submission" date="2016-10" db="EMBL/GenBank/DDBJ databases">
        <authorList>
            <person name="Varghese N."/>
            <person name="Submissions S."/>
        </authorList>
    </citation>
    <scope>NUCLEOTIDE SEQUENCE [LARGE SCALE GENOMIC DNA]</scope>
    <source>
        <strain evidence="3">CGMCC 4.3530</strain>
    </source>
</reference>
<organism evidence="2 3">
    <name type="scientific">Saccharopolyspora shandongensis</name>
    <dbReference type="NCBI Taxonomy" id="418495"/>
    <lineage>
        <taxon>Bacteria</taxon>
        <taxon>Bacillati</taxon>
        <taxon>Actinomycetota</taxon>
        <taxon>Actinomycetes</taxon>
        <taxon>Pseudonocardiales</taxon>
        <taxon>Pseudonocardiaceae</taxon>
        <taxon>Saccharopolyspora</taxon>
    </lineage>
</organism>
<name>A0A1H3T4L6_9PSEU</name>
<dbReference type="AlphaFoldDB" id="A0A1H3T4L6"/>
<dbReference type="EMBL" id="FNOK01000075">
    <property type="protein sequence ID" value="SDZ44990.1"/>
    <property type="molecule type" value="Genomic_DNA"/>
</dbReference>
<accession>A0A1H3T4L6</accession>
<evidence type="ECO:0000313" key="3">
    <source>
        <dbReference type="Proteomes" id="UP000199529"/>
    </source>
</evidence>